<evidence type="ECO:0000313" key="9">
    <source>
        <dbReference type="EMBL" id="AKU06814.1"/>
    </source>
</evidence>
<evidence type="ECO:0000256" key="6">
    <source>
        <dbReference type="ARBA" id="ARBA00022989"/>
    </source>
</evidence>
<evidence type="ECO:0000256" key="8">
    <source>
        <dbReference type="SAM" id="Phobius"/>
    </source>
</evidence>
<feature type="transmembrane region" description="Helical" evidence="8">
    <location>
        <begin position="172"/>
        <end position="191"/>
    </location>
</feature>
<keyword evidence="6 8" id="KW-1133">Transmembrane helix</keyword>
<sequence>MTDLGTRMSLFSIFVTALLPILAIGAVGFALGRARDVDPEPLNTVTVYVLAPVLVFYSLATTELAGETLATITAGVVVYHVAMLLVAGGIARLAGVSEPLLGALVLVAAFPNSGNYGIPVSSFAFGDTGRSTAVVYLAVQSVLIYTLGVYIAGRGTDRDDGAPGWRVGLERIVRIPLVYAVVAALAARWLGVVPPTGVPAMETLRLVGDSSIPMMLLILGIQLAGADLGSTLSEVGVVAALKIVVAPAVAVSVALVAGFGDPTVARTFVLESAMPAAVTPLILVAEFGDATGTGSATSLAEFVSAAVFATTLLSVPALSVLIYLLNHGFVV</sequence>
<dbReference type="GO" id="GO:0055085">
    <property type="term" value="P:transmembrane transport"/>
    <property type="evidence" value="ECO:0007669"/>
    <property type="project" value="InterPro"/>
</dbReference>
<keyword evidence="5 8" id="KW-0812">Transmembrane</keyword>
<feature type="transmembrane region" description="Helical" evidence="8">
    <location>
        <begin position="302"/>
        <end position="325"/>
    </location>
</feature>
<dbReference type="Pfam" id="PF03547">
    <property type="entry name" value="Mem_trans"/>
    <property type="match status" value="2"/>
</dbReference>
<evidence type="ECO:0000256" key="1">
    <source>
        <dbReference type="ARBA" id="ARBA00004651"/>
    </source>
</evidence>
<keyword evidence="4" id="KW-1003">Cell membrane</keyword>
<dbReference type="InterPro" id="IPR038770">
    <property type="entry name" value="Na+/solute_symporter_sf"/>
</dbReference>
<dbReference type="RefSeq" id="WP_050458714.1">
    <property type="nucleotide sequence ID" value="NZ_CP011947.1"/>
</dbReference>
<dbReference type="Gene3D" id="1.20.1530.20">
    <property type="match status" value="1"/>
</dbReference>
<feature type="transmembrane region" description="Helical" evidence="8">
    <location>
        <begin position="133"/>
        <end position="152"/>
    </location>
</feature>
<keyword evidence="7 8" id="KW-0472">Membrane</keyword>
<proteinExistence type="inferred from homology"/>
<comment type="subcellular location">
    <subcellularLocation>
        <location evidence="1">Cell membrane</location>
        <topology evidence="1">Multi-pass membrane protein</topology>
    </subcellularLocation>
</comment>
<feature type="transmembrane region" description="Helical" evidence="8">
    <location>
        <begin position="42"/>
        <end position="60"/>
    </location>
</feature>
<dbReference type="Proteomes" id="UP000066124">
    <property type="component" value="Chromosome"/>
</dbReference>
<protein>
    <submittedName>
        <fullName evidence="9">Permease</fullName>
    </submittedName>
</protein>
<dbReference type="KEGG" id="hgi:ABY42_03295"/>
<evidence type="ECO:0000256" key="3">
    <source>
        <dbReference type="ARBA" id="ARBA00022448"/>
    </source>
</evidence>
<dbReference type="GO" id="GO:0005886">
    <property type="term" value="C:plasma membrane"/>
    <property type="evidence" value="ECO:0007669"/>
    <property type="project" value="UniProtKB-SubCell"/>
</dbReference>
<feature type="transmembrane region" description="Helical" evidence="8">
    <location>
        <begin position="100"/>
        <end position="118"/>
    </location>
</feature>
<dbReference type="AlphaFoldDB" id="A0A0K1IQW5"/>
<accession>A0A0K1IQW5</accession>
<reference evidence="10" key="1">
    <citation type="journal article" date="2015" name="J. Biotechnol.">
        <title>Complete genome sequence of Haloferax gibbonsii strain ARA6, a potential producer of polyhydroxyalkanoates and halocins isolated from Araruama, Rio de Janeiro, Brasil.</title>
        <authorList>
            <person name="Pinto L.H."/>
            <person name="D'Alincourt Carvalho-Assef A.P."/>
            <person name="Vieira R.P."/>
            <person name="Clementino M.M."/>
            <person name="Albano R.M."/>
        </authorList>
    </citation>
    <scope>NUCLEOTIDE SEQUENCE [LARGE SCALE GENOMIC DNA]</scope>
    <source>
        <strain evidence="10">ARA6</strain>
    </source>
</reference>
<evidence type="ECO:0000256" key="2">
    <source>
        <dbReference type="ARBA" id="ARBA00010145"/>
    </source>
</evidence>
<name>A0A0K1IQW5_HALGI</name>
<dbReference type="InterPro" id="IPR004776">
    <property type="entry name" value="Mem_transp_PIN-like"/>
</dbReference>
<gene>
    <name evidence="9" type="ORF">ABY42_03295</name>
</gene>
<evidence type="ECO:0000256" key="4">
    <source>
        <dbReference type="ARBA" id="ARBA00022475"/>
    </source>
</evidence>
<dbReference type="PANTHER" id="PTHR36838">
    <property type="entry name" value="AUXIN EFFLUX CARRIER FAMILY PROTEIN"/>
    <property type="match status" value="1"/>
</dbReference>
<keyword evidence="3" id="KW-0813">Transport</keyword>
<organism evidence="9 10">
    <name type="scientific">Haloferax gibbonsii</name>
    <dbReference type="NCBI Taxonomy" id="35746"/>
    <lineage>
        <taxon>Archaea</taxon>
        <taxon>Methanobacteriati</taxon>
        <taxon>Methanobacteriota</taxon>
        <taxon>Stenosarchaea group</taxon>
        <taxon>Halobacteria</taxon>
        <taxon>Halobacteriales</taxon>
        <taxon>Haloferacaceae</taxon>
        <taxon>Haloferax</taxon>
    </lineage>
</organism>
<feature type="transmembrane region" description="Helical" evidence="8">
    <location>
        <begin position="72"/>
        <end position="93"/>
    </location>
</feature>
<evidence type="ECO:0000313" key="10">
    <source>
        <dbReference type="Proteomes" id="UP000066124"/>
    </source>
</evidence>
<dbReference type="PATRIC" id="fig|35746.4.peg.696"/>
<evidence type="ECO:0000256" key="5">
    <source>
        <dbReference type="ARBA" id="ARBA00022692"/>
    </source>
</evidence>
<feature type="transmembrane region" description="Helical" evidence="8">
    <location>
        <begin position="235"/>
        <end position="259"/>
    </location>
</feature>
<feature type="transmembrane region" description="Helical" evidence="8">
    <location>
        <begin position="211"/>
        <end position="228"/>
    </location>
</feature>
<feature type="transmembrane region" description="Helical" evidence="8">
    <location>
        <begin position="12"/>
        <end position="30"/>
    </location>
</feature>
<dbReference type="EMBL" id="CP011947">
    <property type="protein sequence ID" value="AKU06814.1"/>
    <property type="molecule type" value="Genomic_DNA"/>
</dbReference>
<evidence type="ECO:0000256" key="7">
    <source>
        <dbReference type="ARBA" id="ARBA00023136"/>
    </source>
</evidence>
<comment type="similarity">
    <text evidence="2">Belongs to the auxin efflux carrier (TC 2.A.69) family.</text>
</comment>
<dbReference type="GeneID" id="25244954"/>
<dbReference type="PANTHER" id="PTHR36838:SF1">
    <property type="entry name" value="SLR1864 PROTEIN"/>
    <property type="match status" value="1"/>
</dbReference>